<protein>
    <submittedName>
        <fullName evidence="2">Uncharacterized protein LOC106126214</fullName>
    </submittedName>
</protein>
<sequence length="233" mass="27561">MATNTKHTLSQNLKKSKSQNNKKGNRKETTAKMLHTMDLRNKKTEENDIRADPALAALKEDDEKWLTHFLMSELDDMFNNVPKEMERQQPGRKKKLFEKEPPERKRGVKRPFENKKMVRKQLERNRVGKRQVANKNVAIRRVENQHIKIIQPVRRRDLYWYPLPAAVGSPEYDIRIEEVLDTIKKHVKTDDIVEEPEDKDSELPVINFSIFQYFWSIGKDNKMVVDTENLPIL</sequence>
<dbReference type="AlphaFoldDB" id="A0AAJ6ZTW7"/>
<dbReference type="KEGG" id="pxu:106126214"/>
<dbReference type="GeneID" id="106126214"/>
<name>A0AAJ6ZTW7_PAPXU</name>
<reference evidence="2" key="1">
    <citation type="submission" date="2025-08" db="UniProtKB">
        <authorList>
            <consortium name="RefSeq"/>
        </authorList>
    </citation>
    <scope>IDENTIFICATION</scope>
</reference>
<feature type="region of interest" description="Disordered" evidence="1">
    <location>
        <begin position="1"/>
        <end position="46"/>
    </location>
</feature>
<feature type="compositionally biased region" description="Basic and acidic residues" evidence="1">
    <location>
        <begin position="26"/>
        <end position="46"/>
    </location>
</feature>
<evidence type="ECO:0000256" key="1">
    <source>
        <dbReference type="SAM" id="MobiDB-lite"/>
    </source>
</evidence>
<evidence type="ECO:0000313" key="2">
    <source>
        <dbReference type="RefSeq" id="XP_013179156.1"/>
    </source>
</evidence>
<gene>
    <name evidence="2" type="primary">LOC106126214</name>
</gene>
<dbReference type="Proteomes" id="UP000694872">
    <property type="component" value="Unplaced"/>
</dbReference>
<feature type="compositionally biased region" description="Basic and acidic residues" evidence="1">
    <location>
        <begin position="97"/>
        <end position="126"/>
    </location>
</feature>
<organism evidence="2">
    <name type="scientific">Papilio xuthus</name>
    <name type="common">Asian swallowtail butterfly</name>
    <dbReference type="NCBI Taxonomy" id="66420"/>
    <lineage>
        <taxon>Eukaryota</taxon>
        <taxon>Metazoa</taxon>
        <taxon>Ecdysozoa</taxon>
        <taxon>Arthropoda</taxon>
        <taxon>Hexapoda</taxon>
        <taxon>Insecta</taxon>
        <taxon>Pterygota</taxon>
        <taxon>Neoptera</taxon>
        <taxon>Endopterygota</taxon>
        <taxon>Lepidoptera</taxon>
        <taxon>Glossata</taxon>
        <taxon>Ditrysia</taxon>
        <taxon>Papilionoidea</taxon>
        <taxon>Papilionidae</taxon>
        <taxon>Papilioninae</taxon>
        <taxon>Papilio</taxon>
    </lineage>
</organism>
<accession>A0AAJ6ZTW7</accession>
<proteinExistence type="predicted"/>
<dbReference type="RefSeq" id="XP_013179156.1">
    <property type="nucleotide sequence ID" value="XM_013323702.1"/>
</dbReference>
<feature type="region of interest" description="Disordered" evidence="1">
    <location>
        <begin position="84"/>
        <end position="129"/>
    </location>
</feature>
<feature type="compositionally biased region" description="Low complexity" evidence="1">
    <location>
        <begin position="9"/>
        <end position="22"/>
    </location>
</feature>